<name>A0A812TN88_SYMPI</name>
<accession>A0A812TN88</accession>
<reference evidence="3" key="1">
    <citation type="submission" date="2021-02" db="EMBL/GenBank/DDBJ databases">
        <authorList>
            <person name="Dougan E. K."/>
            <person name="Rhodes N."/>
            <person name="Thang M."/>
            <person name="Chan C."/>
        </authorList>
    </citation>
    <scope>NUCLEOTIDE SEQUENCE</scope>
</reference>
<evidence type="ECO:0000256" key="2">
    <source>
        <dbReference type="ARBA" id="ARBA00023004"/>
    </source>
</evidence>
<keyword evidence="4" id="KW-1185">Reference proteome</keyword>
<evidence type="ECO:0000313" key="4">
    <source>
        <dbReference type="Proteomes" id="UP000649617"/>
    </source>
</evidence>
<dbReference type="PANTHER" id="PTHR10869:SF246">
    <property type="entry name" value="TRANSMEMBRANE PROLYL 4-HYDROXYLASE"/>
    <property type="match status" value="1"/>
</dbReference>
<dbReference type="InterPro" id="IPR045054">
    <property type="entry name" value="P4HA-like"/>
</dbReference>
<keyword evidence="2" id="KW-0408">Iron</keyword>
<dbReference type="GO" id="GO:0046872">
    <property type="term" value="F:metal ion binding"/>
    <property type="evidence" value="ECO:0007669"/>
    <property type="project" value="UniProtKB-KW"/>
</dbReference>
<keyword evidence="1" id="KW-0479">Metal-binding</keyword>
<dbReference type="GO" id="GO:0004656">
    <property type="term" value="F:procollagen-proline 4-dioxygenase activity"/>
    <property type="evidence" value="ECO:0007669"/>
    <property type="project" value="TreeGrafter"/>
</dbReference>
<dbReference type="OrthoDB" id="435715at2759"/>
<dbReference type="AlphaFoldDB" id="A0A812TN88"/>
<proteinExistence type="predicted"/>
<organism evidence="3 4">
    <name type="scientific">Symbiodinium pilosum</name>
    <name type="common">Dinoflagellate</name>
    <dbReference type="NCBI Taxonomy" id="2952"/>
    <lineage>
        <taxon>Eukaryota</taxon>
        <taxon>Sar</taxon>
        <taxon>Alveolata</taxon>
        <taxon>Dinophyceae</taxon>
        <taxon>Suessiales</taxon>
        <taxon>Symbiodiniaceae</taxon>
        <taxon>Symbiodinium</taxon>
    </lineage>
</organism>
<dbReference type="Gene3D" id="2.60.120.620">
    <property type="entry name" value="q2cbj1_9rhob like domain"/>
    <property type="match status" value="1"/>
</dbReference>
<feature type="non-terminal residue" evidence="3">
    <location>
        <position position="130"/>
    </location>
</feature>
<dbReference type="Proteomes" id="UP000649617">
    <property type="component" value="Unassembled WGS sequence"/>
</dbReference>
<evidence type="ECO:0000313" key="3">
    <source>
        <dbReference type="EMBL" id="CAE7528880.1"/>
    </source>
</evidence>
<dbReference type="PANTHER" id="PTHR10869">
    <property type="entry name" value="PROLYL 4-HYDROXYLASE ALPHA SUBUNIT"/>
    <property type="match status" value="1"/>
</dbReference>
<sequence length="130" mass="14304">LTVQEVEVLADLPEPQILRMKGFLSPAEAQHIIALAKPKLQDGVVIESGQLVRARYRTSQTAWLEDGEDPILKNISKRIADLTGLSLESAEDFQVAHYTAENQGSYEPHFDWGREVAVTNAFGSPEDTGA</sequence>
<comment type="caution">
    <text evidence="3">The sequence shown here is derived from an EMBL/GenBank/DDBJ whole genome shotgun (WGS) entry which is preliminary data.</text>
</comment>
<gene>
    <name evidence="3" type="primary">P4ha1</name>
    <name evidence="3" type="ORF">SPIL2461_LOCUS13914</name>
</gene>
<evidence type="ECO:0000256" key="1">
    <source>
        <dbReference type="ARBA" id="ARBA00022723"/>
    </source>
</evidence>
<protein>
    <submittedName>
        <fullName evidence="3">P4ha1 protein</fullName>
    </submittedName>
</protein>
<dbReference type="GO" id="GO:0005783">
    <property type="term" value="C:endoplasmic reticulum"/>
    <property type="evidence" value="ECO:0007669"/>
    <property type="project" value="TreeGrafter"/>
</dbReference>
<dbReference type="EMBL" id="CAJNIZ010031213">
    <property type="protein sequence ID" value="CAE7528880.1"/>
    <property type="molecule type" value="Genomic_DNA"/>
</dbReference>